<keyword evidence="2" id="KW-0238">DNA-binding</keyword>
<dbReference type="Gene3D" id="1.10.10.10">
    <property type="entry name" value="Winged helix-like DNA-binding domain superfamily/Winged helix DNA-binding domain"/>
    <property type="match status" value="1"/>
</dbReference>
<keyword evidence="1" id="KW-0805">Transcription regulation</keyword>
<evidence type="ECO:0000256" key="2">
    <source>
        <dbReference type="ARBA" id="ARBA00023125"/>
    </source>
</evidence>
<evidence type="ECO:0000259" key="5">
    <source>
        <dbReference type="PROSITE" id="PS51078"/>
    </source>
</evidence>
<evidence type="ECO:0000256" key="3">
    <source>
        <dbReference type="ARBA" id="ARBA00023163"/>
    </source>
</evidence>
<reference evidence="6 7" key="2">
    <citation type="submission" date="2019-08" db="EMBL/GenBank/DDBJ databases">
        <title>Jejuicoccus antrihumi gen. nov., sp. nov., a new member of the family Dermacoccaceae isolated from a cave.</title>
        <authorList>
            <person name="Schumann P."/>
            <person name="Kim I.S."/>
        </authorList>
    </citation>
    <scope>NUCLEOTIDE SEQUENCE [LARGE SCALE GENOMIC DNA]</scope>
    <source>
        <strain evidence="6 7">C5-26</strain>
    </source>
</reference>
<dbReference type="AlphaFoldDB" id="A0A563E6K6"/>
<dbReference type="Pfam" id="PF01614">
    <property type="entry name" value="IclR_C"/>
    <property type="match status" value="1"/>
</dbReference>
<dbReference type="GO" id="GO:0045892">
    <property type="term" value="P:negative regulation of DNA-templated transcription"/>
    <property type="evidence" value="ECO:0007669"/>
    <property type="project" value="TreeGrafter"/>
</dbReference>
<dbReference type="SMART" id="SM00346">
    <property type="entry name" value="HTH_ICLR"/>
    <property type="match status" value="1"/>
</dbReference>
<organism evidence="6 7">
    <name type="scientific">Leekyejoonella antrihumi</name>
    <dbReference type="NCBI Taxonomy" id="1660198"/>
    <lineage>
        <taxon>Bacteria</taxon>
        <taxon>Bacillati</taxon>
        <taxon>Actinomycetota</taxon>
        <taxon>Actinomycetes</taxon>
        <taxon>Micrococcales</taxon>
        <taxon>Dermacoccaceae</taxon>
        <taxon>Leekyejoonella</taxon>
    </lineage>
</organism>
<dbReference type="GO" id="GO:0003677">
    <property type="term" value="F:DNA binding"/>
    <property type="evidence" value="ECO:0007669"/>
    <property type="project" value="UniProtKB-KW"/>
</dbReference>
<dbReference type="Pfam" id="PF09339">
    <property type="entry name" value="HTH_IclR"/>
    <property type="match status" value="1"/>
</dbReference>
<dbReference type="InterPro" id="IPR029016">
    <property type="entry name" value="GAF-like_dom_sf"/>
</dbReference>
<dbReference type="InterPro" id="IPR014757">
    <property type="entry name" value="Tscrpt_reg_IclR_C"/>
</dbReference>
<dbReference type="PANTHER" id="PTHR30136:SF24">
    <property type="entry name" value="HTH-TYPE TRANSCRIPTIONAL REPRESSOR ALLR"/>
    <property type="match status" value="1"/>
</dbReference>
<evidence type="ECO:0000259" key="4">
    <source>
        <dbReference type="PROSITE" id="PS51077"/>
    </source>
</evidence>
<name>A0A563E6K6_9MICO</name>
<reference evidence="6 7" key="1">
    <citation type="submission" date="2019-05" db="EMBL/GenBank/DDBJ databases">
        <authorList>
            <person name="Lee S.D."/>
        </authorList>
    </citation>
    <scope>NUCLEOTIDE SEQUENCE [LARGE SCALE GENOMIC DNA]</scope>
    <source>
        <strain evidence="6 7">C5-26</strain>
    </source>
</reference>
<gene>
    <name evidence="6" type="ORF">FGL98_02775</name>
</gene>
<proteinExistence type="predicted"/>
<dbReference type="PROSITE" id="PS51078">
    <property type="entry name" value="ICLR_ED"/>
    <property type="match status" value="1"/>
</dbReference>
<dbReference type="Gene3D" id="3.30.450.40">
    <property type="match status" value="1"/>
</dbReference>
<feature type="domain" description="HTH iclR-type" evidence="4">
    <location>
        <begin position="11"/>
        <end position="71"/>
    </location>
</feature>
<protein>
    <submittedName>
        <fullName evidence="6">IclR family transcriptional regulator</fullName>
    </submittedName>
</protein>
<evidence type="ECO:0000313" key="6">
    <source>
        <dbReference type="EMBL" id="TWP38170.1"/>
    </source>
</evidence>
<dbReference type="GO" id="GO:0003700">
    <property type="term" value="F:DNA-binding transcription factor activity"/>
    <property type="evidence" value="ECO:0007669"/>
    <property type="project" value="TreeGrafter"/>
</dbReference>
<dbReference type="PANTHER" id="PTHR30136">
    <property type="entry name" value="HELIX-TURN-HELIX TRANSCRIPTIONAL REGULATOR, ICLR FAMILY"/>
    <property type="match status" value="1"/>
</dbReference>
<dbReference type="OrthoDB" id="8479143at2"/>
<dbReference type="SUPFAM" id="SSF46785">
    <property type="entry name" value="Winged helix' DNA-binding domain"/>
    <property type="match status" value="1"/>
</dbReference>
<dbReference type="EMBL" id="VCQV01000003">
    <property type="protein sequence ID" value="TWP38170.1"/>
    <property type="molecule type" value="Genomic_DNA"/>
</dbReference>
<dbReference type="PROSITE" id="PS51077">
    <property type="entry name" value="HTH_ICLR"/>
    <property type="match status" value="1"/>
</dbReference>
<dbReference type="InterPro" id="IPR050707">
    <property type="entry name" value="HTH_MetabolicPath_Reg"/>
</dbReference>
<keyword evidence="7" id="KW-1185">Reference proteome</keyword>
<dbReference type="Proteomes" id="UP000320244">
    <property type="component" value="Unassembled WGS sequence"/>
</dbReference>
<sequence length="249" mass="26594">MVGSLSQPTLITSVVRALSLLDTVGAQCGPVPAKKLARLTGLPLATTYHLLRTLLHEGYLDREDGGYVLGAQVSTLADRRQEDGHRTHGVLRGLHDELHAPAYLSVLDDGEIRLVDVADSPDAPRTDMWVGFEDAAHATALGKAVLASLPEARCRDYLSEHPLVDLTSATVTSRRVLLQQLQRNPEIATDEQEYAVGVACMAVPVPSTAIVGAVAISVPLERRSALLASRHALRRAAQLIALARDAVAG</sequence>
<dbReference type="InterPro" id="IPR005471">
    <property type="entry name" value="Tscrpt_reg_IclR_N"/>
</dbReference>
<dbReference type="SUPFAM" id="SSF55781">
    <property type="entry name" value="GAF domain-like"/>
    <property type="match status" value="1"/>
</dbReference>
<feature type="domain" description="IclR-ED" evidence="5">
    <location>
        <begin position="69"/>
        <end position="249"/>
    </location>
</feature>
<evidence type="ECO:0000313" key="7">
    <source>
        <dbReference type="Proteomes" id="UP000320244"/>
    </source>
</evidence>
<accession>A0A563E6K6</accession>
<keyword evidence="3" id="KW-0804">Transcription</keyword>
<dbReference type="InterPro" id="IPR036390">
    <property type="entry name" value="WH_DNA-bd_sf"/>
</dbReference>
<evidence type="ECO:0000256" key="1">
    <source>
        <dbReference type="ARBA" id="ARBA00023015"/>
    </source>
</evidence>
<comment type="caution">
    <text evidence="6">The sequence shown here is derived from an EMBL/GenBank/DDBJ whole genome shotgun (WGS) entry which is preliminary data.</text>
</comment>
<dbReference type="InterPro" id="IPR036388">
    <property type="entry name" value="WH-like_DNA-bd_sf"/>
</dbReference>